<reference evidence="1 2" key="1">
    <citation type="submission" date="2015-07" db="EMBL/GenBank/DDBJ databases">
        <title>The genome of Melipona quadrifasciata.</title>
        <authorList>
            <person name="Pan H."/>
            <person name="Kapheim K."/>
        </authorList>
    </citation>
    <scope>NUCLEOTIDE SEQUENCE [LARGE SCALE GENOMIC DNA]</scope>
    <source>
        <strain evidence="1">0111107301</strain>
        <tissue evidence="1">Whole body</tissue>
    </source>
</reference>
<name>A0A0M8ZTJ0_9HYME</name>
<dbReference type="EMBL" id="KQ435883">
    <property type="protein sequence ID" value="KOX69676.1"/>
    <property type="molecule type" value="Genomic_DNA"/>
</dbReference>
<evidence type="ECO:0000313" key="2">
    <source>
        <dbReference type="Proteomes" id="UP000053105"/>
    </source>
</evidence>
<accession>A0A0M8ZTJ0</accession>
<organism evidence="1 2">
    <name type="scientific">Melipona quadrifasciata</name>
    <dbReference type="NCBI Taxonomy" id="166423"/>
    <lineage>
        <taxon>Eukaryota</taxon>
        <taxon>Metazoa</taxon>
        <taxon>Ecdysozoa</taxon>
        <taxon>Arthropoda</taxon>
        <taxon>Hexapoda</taxon>
        <taxon>Insecta</taxon>
        <taxon>Pterygota</taxon>
        <taxon>Neoptera</taxon>
        <taxon>Endopterygota</taxon>
        <taxon>Hymenoptera</taxon>
        <taxon>Apocrita</taxon>
        <taxon>Aculeata</taxon>
        <taxon>Apoidea</taxon>
        <taxon>Anthophila</taxon>
        <taxon>Apidae</taxon>
        <taxon>Melipona</taxon>
    </lineage>
</organism>
<sequence length="48" mass="5245">MEELCNGAHKLLLTDTDATSMINQMLVKPDNKAAVRTYASAVKPDPEL</sequence>
<dbReference type="AlphaFoldDB" id="A0A0M8ZTJ0"/>
<keyword evidence="2" id="KW-1185">Reference proteome</keyword>
<proteinExistence type="predicted"/>
<gene>
    <name evidence="1" type="ORF">WN51_04958</name>
</gene>
<evidence type="ECO:0000313" key="1">
    <source>
        <dbReference type="EMBL" id="KOX69676.1"/>
    </source>
</evidence>
<dbReference type="Proteomes" id="UP000053105">
    <property type="component" value="Unassembled WGS sequence"/>
</dbReference>
<protein>
    <submittedName>
        <fullName evidence="1">Uncharacterized protein</fullName>
    </submittedName>
</protein>